<evidence type="ECO:0000256" key="10">
    <source>
        <dbReference type="ARBA" id="ARBA00023015"/>
    </source>
</evidence>
<dbReference type="GO" id="GO:0003723">
    <property type="term" value="F:RNA binding"/>
    <property type="evidence" value="ECO:0007669"/>
    <property type="project" value="UniProtKB-KW"/>
</dbReference>
<dbReference type="Pfam" id="PF07521">
    <property type="entry name" value="RMMBL"/>
    <property type="match status" value="1"/>
</dbReference>
<comment type="caution">
    <text evidence="15">The sequence shown here is derived from an EMBL/GenBank/DDBJ whole genome shotgun (WGS) entry which is preliminary data.</text>
</comment>
<keyword evidence="9" id="KW-0694">RNA-binding</keyword>
<dbReference type="GO" id="GO:0003677">
    <property type="term" value="F:DNA binding"/>
    <property type="evidence" value="ECO:0007669"/>
    <property type="project" value="UniProtKB-KW"/>
</dbReference>
<dbReference type="SUPFAM" id="SSF56281">
    <property type="entry name" value="Metallo-hydrolase/oxidoreductase"/>
    <property type="match status" value="1"/>
</dbReference>
<reference evidence="15 16" key="1">
    <citation type="journal article" date="2019" name="Front. Microbiol.">
        <title>Ammonia Oxidation by the Arctic Terrestrial Thaumarchaeote Candidatus Nitrosocosmicus arcticus Is Stimulated by Increasing Temperatures.</title>
        <authorList>
            <person name="Alves R.J.E."/>
            <person name="Kerou M."/>
            <person name="Zappe A."/>
            <person name="Bittner R."/>
            <person name="Abby S.S."/>
            <person name="Schmidt H.A."/>
            <person name="Pfeifer K."/>
            <person name="Schleper C."/>
        </authorList>
    </citation>
    <scope>NUCLEOTIDE SEQUENCE [LARGE SCALE GENOMIC DNA]</scope>
    <source>
        <strain evidence="15 16">Kfb</strain>
    </source>
</reference>
<dbReference type="GO" id="GO:0006353">
    <property type="term" value="P:DNA-templated transcription termination"/>
    <property type="evidence" value="ECO:0007669"/>
    <property type="project" value="UniProtKB-KW"/>
</dbReference>
<evidence type="ECO:0000313" key="16">
    <source>
        <dbReference type="Proteomes" id="UP000315289"/>
    </source>
</evidence>
<sequence length="631" mass="72351">MYSRSFESSQNLQESQSVMATILQNLPKECSLTKIEYEGPRIALHTNKPQFLLENNKILSNIVGQIKKRIVLRIDETIRIDESEVQKVAEKHAPQESGITEILFDPALGEATIFVKNISEIIKDEKIINNIILESGWKISFKKIPKNMVTIKNINKIIRNASDYRIQFYKRIGEKIFREKLDPNIEANLNSLGGFAEIGRSSMILSTNESNVLLDCGMNIYTKDPLSRFPRFDSTGIKLSEIDAVLLTHAHFDHTGFLPMLFKYGYDGPVYCTEPTSYLMYILYREYIRHSGSEAHYTDKELEKIFSHLIHLNYNIVTDVSPDIKVTFYNAGHVIGSSSFHLHIGNGDHNFVYTGDIKFGKSSYLENAVWNFPRVETLLIEGTNGGREDSYSSREDAQERLIEVINKVIKNQKLILMPAQLIGTSQELLITLDMLIKQKKIMKCKLYIEKLVTEINSIHEFNVEFLNRELQQSIISNDYNPFRSKNIASILDITTQKLDPGIIIYPSSMLNCSYSKDYLKRISNDPGNLIIFTSKPTGMTLGKEIIDGQRKLSINDEDFEIRCAIETMYSFNSHSDFNQLNAYISRLRPKLRKILVNHGERSKVQNFSGYSSKVHNISTQYLQNQESIKLL</sequence>
<evidence type="ECO:0000256" key="4">
    <source>
        <dbReference type="ARBA" id="ARBA00022723"/>
    </source>
</evidence>
<comment type="cofactor">
    <cofactor evidence="1">
        <name>Zn(2+)</name>
        <dbReference type="ChEBI" id="CHEBI:29105"/>
    </cofactor>
</comment>
<proteinExistence type="predicted"/>
<dbReference type="Pfam" id="PF10996">
    <property type="entry name" value="Beta-Casp"/>
    <property type="match status" value="1"/>
</dbReference>
<evidence type="ECO:0000256" key="6">
    <source>
        <dbReference type="ARBA" id="ARBA00022801"/>
    </source>
</evidence>
<dbReference type="AlphaFoldDB" id="A0A557SSN8"/>
<keyword evidence="4" id="KW-0479">Metal-binding</keyword>
<keyword evidence="16" id="KW-1185">Reference proteome</keyword>
<keyword evidence="2" id="KW-0806">Transcription termination</keyword>
<evidence type="ECO:0000256" key="1">
    <source>
        <dbReference type="ARBA" id="ARBA00001947"/>
    </source>
</evidence>
<dbReference type="CDD" id="cd16295">
    <property type="entry name" value="TTHA0252-CPSF-like_MBL-fold"/>
    <property type="match status" value="1"/>
</dbReference>
<evidence type="ECO:0000259" key="14">
    <source>
        <dbReference type="SMART" id="SM01027"/>
    </source>
</evidence>
<keyword evidence="12" id="KW-0804">Transcription</keyword>
<keyword evidence="7" id="KW-0862">Zinc</keyword>
<dbReference type="GO" id="GO:0004527">
    <property type="term" value="F:exonuclease activity"/>
    <property type="evidence" value="ECO:0007669"/>
    <property type="project" value="UniProtKB-KW"/>
</dbReference>
<dbReference type="NCBIfam" id="TIGR03675">
    <property type="entry name" value="arCOG00543"/>
    <property type="match status" value="1"/>
</dbReference>
<dbReference type="InterPro" id="IPR036866">
    <property type="entry name" value="RibonucZ/Hydroxyglut_hydro"/>
</dbReference>
<evidence type="ECO:0000313" key="15">
    <source>
        <dbReference type="EMBL" id="TVP39626.1"/>
    </source>
</evidence>
<keyword evidence="11" id="KW-0238">DNA-binding</keyword>
<dbReference type="InterPro" id="IPR033769">
    <property type="entry name" value="TffA_KH"/>
</dbReference>
<dbReference type="InterPro" id="IPR011108">
    <property type="entry name" value="RMMBL"/>
</dbReference>
<evidence type="ECO:0000256" key="7">
    <source>
        <dbReference type="ARBA" id="ARBA00022833"/>
    </source>
</evidence>
<keyword evidence="8" id="KW-0269">Exonuclease</keyword>
<dbReference type="InterPro" id="IPR022712">
    <property type="entry name" value="Beta_Casp"/>
</dbReference>
<accession>A0A557SSN8</accession>
<feature type="domain" description="Beta-Casp" evidence="14">
    <location>
        <begin position="425"/>
        <end position="545"/>
    </location>
</feature>
<dbReference type="SMART" id="SM00849">
    <property type="entry name" value="Lactamase_B"/>
    <property type="match status" value="1"/>
</dbReference>
<name>A0A557SSN8_9ARCH</name>
<evidence type="ECO:0000256" key="5">
    <source>
        <dbReference type="ARBA" id="ARBA00022759"/>
    </source>
</evidence>
<dbReference type="InterPro" id="IPR001279">
    <property type="entry name" value="Metallo-B-lactamas"/>
</dbReference>
<evidence type="ECO:0000256" key="12">
    <source>
        <dbReference type="ARBA" id="ARBA00023163"/>
    </source>
</evidence>
<keyword evidence="3" id="KW-0540">Nuclease</keyword>
<dbReference type="PANTHER" id="PTHR11203:SF51">
    <property type="entry name" value="CLEAVAGE AND POLYADENYLATION SPECIFICITY FACTOR"/>
    <property type="match status" value="1"/>
</dbReference>
<dbReference type="InterPro" id="IPR015946">
    <property type="entry name" value="KH_dom-like_a/b"/>
</dbReference>
<dbReference type="OrthoDB" id="7155at2157"/>
<dbReference type="Gene3D" id="3.60.15.10">
    <property type="entry name" value="Ribonuclease Z/Hydroxyacylglutathione hydrolase-like"/>
    <property type="match status" value="1"/>
</dbReference>
<dbReference type="SMART" id="SM01027">
    <property type="entry name" value="Beta-Casp"/>
    <property type="match status" value="1"/>
</dbReference>
<gene>
    <name evidence="15" type="ORF">NARC_140081</name>
</gene>
<dbReference type="Gene3D" id="3.30.300.230">
    <property type="match status" value="1"/>
</dbReference>
<dbReference type="PANTHER" id="PTHR11203">
    <property type="entry name" value="CLEAVAGE AND POLYADENYLATION SPECIFICITY FACTOR FAMILY MEMBER"/>
    <property type="match status" value="1"/>
</dbReference>
<dbReference type="Pfam" id="PF16661">
    <property type="entry name" value="Lactamase_B_6"/>
    <property type="match status" value="1"/>
</dbReference>
<dbReference type="Pfam" id="PF17214">
    <property type="entry name" value="KH_TffA"/>
    <property type="match status" value="1"/>
</dbReference>
<dbReference type="InterPro" id="IPR019975">
    <property type="entry name" value="aCPSF1"/>
</dbReference>
<dbReference type="Gene3D" id="3.30.300.20">
    <property type="match status" value="1"/>
</dbReference>
<feature type="domain" description="Metallo-beta-lactamase" evidence="13">
    <location>
        <begin position="199"/>
        <end position="409"/>
    </location>
</feature>
<evidence type="ECO:0000256" key="9">
    <source>
        <dbReference type="ARBA" id="ARBA00022884"/>
    </source>
</evidence>
<dbReference type="EMBL" id="VOAH01000014">
    <property type="protein sequence ID" value="TVP39626.1"/>
    <property type="molecule type" value="Genomic_DNA"/>
</dbReference>
<dbReference type="CDD" id="cd22532">
    <property type="entry name" value="KH-II_CPSF_arch_rpt1"/>
    <property type="match status" value="1"/>
</dbReference>
<dbReference type="Proteomes" id="UP000315289">
    <property type="component" value="Unassembled WGS sequence"/>
</dbReference>
<evidence type="ECO:0000259" key="13">
    <source>
        <dbReference type="SMART" id="SM00849"/>
    </source>
</evidence>
<keyword evidence="6" id="KW-0378">Hydrolase</keyword>
<dbReference type="Gene3D" id="3.40.50.10890">
    <property type="match status" value="1"/>
</dbReference>
<evidence type="ECO:0000256" key="8">
    <source>
        <dbReference type="ARBA" id="ARBA00022839"/>
    </source>
</evidence>
<dbReference type="GO" id="GO:0004521">
    <property type="term" value="F:RNA endonuclease activity"/>
    <property type="evidence" value="ECO:0007669"/>
    <property type="project" value="TreeGrafter"/>
</dbReference>
<dbReference type="GO" id="GO:0046872">
    <property type="term" value="F:metal ion binding"/>
    <property type="evidence" value="ECO:0007669"/>
    <property type="project" value="UniProtKB-KW"/>
</dbReference>
<evidence type="ECO:0000256" key="3">
    <source>
        <dbReference type="ARBA" id="ARBA00022722"/>
    </source>
</evidence>
<evidence type="ECO:0000256" key="2">
    <source>
        <dbReference type="ARBA" id="ARBA00022472"/>
    </source>
</evidence>
<keyword evidence="10" id="KW-0805">Transcription regulation</keyword>
<evidence type="ECO:0000256" key="11">
    <source>
        <dbReference type="ARBA" id="ARBA00023125"/>
    </source>
</evidence>
<organism evidence="15 16">
    <name type="scientific">Candidatus Nitrosocosmicus arcticus</name>
    <dbReference type="NCBI Taxonomy" id="2035267"/>
    <lineage>
        <taxon>Archaea</taxon>
        <taxon>Nitrososphaerota</taxon>
        <taxon>Nitrososphaeria</taxon>
        <taxon>Nitrososphaerales</taxon>
        <taxon>Nitrososphaeraceae</taxon>
        <taxon>Candidatus Nitrosocosmicus</taxon>
    </lineage>
</organism>
<keyword evidence="5" id="KW-0255">Endonuclease</keyword>
<protein>
    <submittedName>
        <fullName evidence="15">Beta-lactamase domain protein</fullName>
    </submittedName>
</protein>
<dbReference type="InterPro" id="IPR050698">
    <property type="entry name" value="MBL"/>
</dbReference>